<dbReference type="PRINTS" id="PR00081">
    <property type="entry name" value="GDHRDH"/>
</dbReference>
<dbReference type="OrthoDB" id="1933717at2759"/>
<dbReference type="PRINTS" id="PR00080">
    <property type="entry name" value="SDRFAMILY"/>
</dbReference>
<organism evidence="5 6">
    <name type="scientific">Botryosphaeria parva (strain UCR-NP2)</name>
    <name type="common">Grapevine canker fungus</name>
    <name type="synonym">Neofusicoccum parvum</name>
    <dbReference type="NCBI Taxonomy" id="1287680"/>
    <lineage>
        <taxon>Eukaryota</taxon>
        <taxon>Fungi</taxon>
        <taxon>Dikarya</taxon>
        <taxon>Ascomycota</taxon>
        <taxon>Pezizomycotina</taxon>
        <taxon>Dothideomycetes</taxon>
        <taxon>Dothideomycetes incertae sedis</taxon>
        <taxon>Botryosphaeriales</taxon>
        <taxon>Botryosphaeriaceae</taxon>
        <taxon>Neofusicoccum</taxon>
    </lineage>
</organism>
<evidence type="ECO:0000256" key="3">
    <source>
        <dbReference type="RuleBase" id="RU000363"/>
    </source>
</evidence>
<dbReference type="SUPFAM" id="SSF51735">
    <property type="entry name" value="NAD(P)-binding Rossmann-fold domains"/>
    <property type="match status" value="1"/>
</dbReference>
<dbReference type="InterPro" id="IPR002347">
    <property type="entry name" value="SDR_fam"/>
</dbReference>
<evidence type="ECO:0000313" key="5">
    <source>
        <dbReference type="EMBL" id="EOD44395.1"/>
    </source>
</evidence>
<dbReference type="GO" id="GO:0016616">
    <property type="term" value="F:oxidoreductase activity, acting on the CH-OH group of donors, NAD or NADP as acceptor"/>
    <property type="evidence" value="ECO:0007669"/>
    <property type="project" value="UniProtKB-ARBA"/>
</dbReference>
<reference evidence="6" key="1">
    <citation type="journal article" date="2013" name="Genome Announc.">
        <title>Draft genome sequence of Neofusicoccum parvum isolate UCR-NP2, a fungal vascular pathogen associated with grapevine cankers.</title>
        <authorList>
            <person name="Blanco-Ulate B."/>
            <person name="Rolshausen P."/>
            <person name="Cantu D."/>
        </authorList>
    </citation>
    <scope>NUCLEOTIDE SEQUENCE [LARGE SCALE GENOMIC DNA]</scope>
    <source>
        <strain evidence="6">UCR-NP2</strain>
    </source>
</reference>
<dbReference type="EMBL" id="KB916734">
    <property type="protein sequence ID" value="EOD44395.1"/>
    <property type="molecule type" value="Genomic_DNA"/>
</dbReference>
<comment type="similarity">
    <text evidence="1 3">Belongs to the short-chain dehydrogenases/reductases (SDR) family.</text>
</comment>
<evidence type="ECO:0000259" key="4">
    <source>
        <dbReference type="SMART" id="SM00822"/>
    </source>
</evidence>
<name>R1FZ05_BOTPV</name>
<dbReference type="OMA" id="ITKSAGC"/>
<sequence>MDADAFTKPFQLTKVMRRGPYAAIDPENPSLSAAGKVVIVTGAGGGVGSKVAKAWSQAGAEAVVLVGRSADALKAVAGSLPRAVVHPADVTSEKEVEALFVSVKEKYGRLDALVNTAGTMHHDAGIQDISPGAWWQDFETNVKATFLTTHFYAKLFGGSGTIVNIVSLAAFLSAPSMSSYSAAKLAQIKFGELVGLEHPALRVFSVHPGLVEAEDGRGMVVPNFTPFAKDKAILTGGLSLFLATPRADRLAGTFLSVNWDVDEILSHVDEIVEHKLLTVGVHAQLGPNGHPWSA</sequence>
<dbReference type="KEGG" id="npa:UCRNP2_8906"/>
<evidence type="ECO:0000256" key="2">
    <source>
        <dbReference type="ARBA" id="ARBA00023002"/>
    </source>
</evidence>
<protein>
    <submittedName>
        <fullName evidence="5">Putative short chain dehydrogenase reductase family protein</fullName>
    </submittedName>
</protein>
<dbReference type="PANTHER" id="PTHR42760">
    <property type="entry name" value="SHORT-CHAIN DEHYDROGENASES/REDUCTASES FAMILY MEMBER"/>
    <property type="match status" value="1"/>
</dbReference>
<accession>R1FZ05</accession>
<dbReference type="InterPro" id="IPR036291">
    <property type="entry name" value="NAD(P)-bd_dom_sf"/>
</dbReference>
<dbReference type="HOGENOM" id="CLU_010194_8_0_1"/>
<dbReference type="eggNOG" id="KOG0725">
    <property type="taxonomic scope" value="Eukaryota"/>
</dbReference>
<dbReference type="SMART" id="SM00822">
    <property type="entry name" value="PKS_KR"/>
    <property type="match status" value="1"/>
</dbReference>
<dbReference type="Pfam" id="PF00106">
    <property type="entry name" value="adh_short"/>
    <property type="match status" value="1"/>
</dbReference>
<dbReference type="InterPro" id="IPR057326">
    <property type="entry name" value="KR_dom"/>
</dbReference>
<dbReference type="AlphaFoldDB" id="R1FZ05"/>
<dbReference type="CDD" id="cd05233">
    <property type="entry name" value="SDR_c"/>
    <property type="match status" value="1"/>
</dbReference>
<evidence type="ECO:0000313" key="6">
    <source>
        <dbReference type="Proteomes" id="UP000013521"/>
    </source>
</evidence>
<dbReference type="Proteomes" id="UP000013521">
    <property type="component" value="Unassembled WGS sequence"/>
</dbReference>
<dbReference type="Gene3D" id="3.40.50.720">
    <property type="entry name" value="NAD(P)-binding Rossmann-like Domain"/>
    <property type="match status" value="1"/>
</dbReference>
<feature type="domain" description="Ketoreductase" evidence="4">
    <location>
        <begin position="36"/>
        <end position="230"/>
    </location>
</feature>
<gene>
    <name evidence="5" type="ORF">UCRNP2_8906</name>
</gene>
<keyword evidence="2" id="KW-0560">Oxidoreductase</keyword>
<proteinExistence type="inferred from homology"/>
<evidence type="ECO:0000256" key="1">
    <source>
        <dbReference type="ARBA" id="ARBA00006484"/>
    </source>
</evidence>
<dbReference type="PANTHER" id="PTHR42760:SF37">
    <property type="entry name" value="CLAVALDEHYDE DEHYDROGENASE"/>
    <property type="match status" value="1"/>
</dbReference>